<proteinExistence type="predicted"/>
<accession>A0ABT9BJ39</accession>
<reference evidence="1 2" key="1">
    <citation type="submission" date="2023-07" db="EMBL/GenBank/DDBJ databases">
        <title>Protaetiibacter sp. nov WY-16 isolated from soil.</title>
        <authorList>
            <person name="Liu B."/>
            <person name="Wan Y."/>
        </authorList>
    </citation>
    <scope>NUCLEOTIDE SEQUENCE [LARGE SCALE GENOMIC DNA]</scope>
    <source>
        <strain evidence="1 2">WY-16</strain>
    </source>
</reference>
<protein>
    <submittedName>
        <fullName evidence="1">TadE family type IV pilus minor pilin</fullName>
    </submittedName>
</protein>
<dbReference type="EMBL" id="JAUQUB010000001">
    <property type="protein sequence ID" value="MDO7881040.1"/>
    <property type="molecule type" value="Genomic_DNA"/>
</dbReference>
<organism evidence="1 2">
    <name type="scientific">Antiquaquibacter soli</name>
    <dbReference type="NCBI Taxonomy" id="3064523"/>
    <lineage>
        <taxon>Bacteria</taxon>
        <taxon>Bacillati</taxon>
        <taxon>Actinomycetota</taxon>
        <taxon>Actinomycetes</taxon>
        <taxon>Micrococcales</taxon>
        <taxon>Microbacteriaceae</taxon>
        <taxon>Antiquaquibacter</taxon>
    </lineage>
</organism>
<evidence type="ECO:0000313" key="2">
    <source>
        <dbReference type="Proteomes" id="UP001241072"/>
    </source>
</evidence>
<evidence type="ECO:0000313" key="1">
    <source>
        <dbReference type="EMBL" id="MDO7881040.1"/>
    </source>
</evidence>
<keyword evidence="2" id="KW-1185">Reference proteome</keyword>
<name>A0ABT9BJ39_9MICO</name>
<dbReference type="RefSeq" id="WP_305001459.1">
    <property type="nucleotide sequence ID" value="NZ_JAUQUB010000001.1"/>
</dbReference>
<dbReference type="Proteomes" id="UP001241072">
    <property type="component" value="Unassembled WGS sequence"/>
</dbReference>
<gene>
    <name evidence="1" type="ORF">Q5716_02250</name>
</gene>
<dbReference type="InterPro" id="IPR049790">
    <property type="entry name" value="Rv3655c/TadE"/>
</dbReference>
<sequence length="106" mass="10473">MSRSERGSVTAEFAVALPAIVIVLAVCLGGLALAAQYVRVQDAAAAAARDAGRGDGVGVVSRLVPGAAAEQWSEGHLVCVRVTAVGRLASVAVPLSAMSCSLGGGQ</sequence>
<dbReference type="NCBIfam" id="NF041390">
    <property type="entry name" value="TadE_Rv3655c"/>
    <property type="match status" value="1"/>
</dbReference>
<comment type="caution">
    <text evidence="1">The sequence shown here is derived from an EMBL/GenBank/DDBJ whole genome shotgun (WGS) entry which is preliminary data.</text>
</comment>